<evidence type="ECO:0000256" key="1">
    <source>
        <dbReference type="PROSITE-ProRule" id="PRU00371"/>
    </source>
</evidence>
<evidence type="ECO:0000313" key="3">
    <source>
        <dbReference type="EMBL" id="KAL0829622.1"/>
    </source>
</evidence>
<keyword evidence="1" id="KW-0539">Nucleus</keyword>
<proteinExistence type="predicted"/>
<evidence type="ECO:0000313" key="4">
    <source>
        <dbReference type="Proteomes" id="UP001549921"/>
    </source>
</evidence>
<feature type="domain" description="BESS" evidence="2">
    <location>
        <begin position="108"/>
        <end position="147"/>
    </location>
</feature>
<dbReference type="GO" id="GO:0005634">
    <property type="term" value="C:nucleus"/>
    <property type="evidence" value="ECO:0007669"/>
    <property type="project" value="UniProtKB-SubCell"/>
</dbReference>
<dbReference type="Proteomes" id="UP001549921">
    <property type="component" value="Unassembled WGS sequence"/>
</dbReference>
<dbReference type="AlphaFoldDB" id="A0ABD0SXG7"/>
<comment type="subcellular location">
    <subcellularLocation>
        <location evidence="1">Nucleus</location>
    </subcellularLocation>
</comment>
<dbReference type="EMBL" id="JBEDNZ010000014">
    <property type="protein sequence ID" value="KAL0829622.1"/>
    <property type="molecule type" value="Genomic_DNA"/>
</dbReference>
<gene>
    <name evidence="3" type="ORF">ABMA28_003128</name>
</gene>
<comment type="caution">
    <text evidence="3">The sequence shown here is derived from an EMBL/GenBank/DDBJ whole genome shotgun (WGS) entry which is preliminary data.</text>
</comment>
<name>A0ABD0SXG7_LOXSC</name>
<dbReference type="InterPro" id="IPR004210">
    <property type="entry name" value="BESS_motif"/>
</dbReference>
<sequence>MAGSAVNFVQDNFCCLCYNSRYSAFSSSKIKLWRNIRNGFVRSLKPTPSGSSTKQKKLYYLHEELQFLLPFVRAVVVISKTKKSIKPVNNEADKAFVVWLKTKENKKDDPRKIFLLSLLPDVQSLTDEQMSVFRIKMWMLLEEIKKPTCSVIQPQINQFRVYSPISPGNAHSS</sequence>
<organism evidence="3 4">
    <name type="scientific">Loxostege sticticalis</name>
    <name type="common">Beet webworm moth</name>
    <dbReference type="NCBI Taxonomy" id="481309"/>
    <lineage>
        <taxon>Eukaryota</taxon>
        <taxon>Metazoa</taxon>
        <taxon>Ecdysozoa</taxon>
        <taxon>Arthropoda</taxon>
        <taxon>Hexapoda</taxon>
        <taxon>Insecta</taxon>
        <taxon>Pterygota</taxon>
        <taxon>Neoptera</taxon>
        <taxon>Endopterygota</taxon>
        <taxon>Lepidoptera</taxon>
        <taxon>Glossata</taxon>
        <taxon>Ditrysia</taxon>
        <taxon>Pyraloidea</taxon>
        <taxon>Crambidae</taxon>
        <taxon>Pyraustinae</taxon>
        <taxon>Loxostege</taxon>
    </lineage>
</organism>
<reference evidence="3 4" key="1">
    <citation type="submission" date="2024-06" db="EMBL/GenBank/DDBJ databases">
        <title>A chromosome-level genome assembly of beet webworm, Loxostege sticticalis.</title>
        <authorList>
            <person name="Zhang Y."/>
        </authorList>
    </citation>
    <scope>NUCLEOTIDE SEQUENCE [LARGE SCALE GENOMIC DNA]</scope>
    <source>
        <strain evidence="3">AQ028</strain>
        <tissue evidence="3">Male pupae</tissue>
    </source>
</reference>
<protein>
    <recommendedName>
        <fullName evidence="2">BESS domain-containing protein</fullName>
    </recommendedName>
</protein>
<dbReference type="PROSITE" id="PS51031">
    <property type="entry name" value="BESS"/>
    <property type="match status" value="1"/>
</dbReference>
<accession>A0ABD0SXG7</accession>
<evidence type="ECO:0000259" key="2">
    <source>
        <dbReference type="PROSITE" id="PS51031"/>
    </source>
</evidence>